<dbReference type="AlphaFoldDB" id="A0A1M5JU46"/>
<dbReference type="Proteomes" id="UP000184212">
    <property type="component" value="Unassembled WGS sequence"/>
</dbReference>
<evidence type="ECO:0000313" key="1">
    <source>
        <dbReference type="EMBL" id="SHG44048.1"/>
    </source>
</evidence>
<dbReference type="NCBIfam" id="TIGR00099">
    <property type="entry name" value="Cof-subfamily"/>
    <property type="match status" value="1"/>
</dbReference>
<organism evidence="1 2">
    <name type="scientific">Chryseolinea serpens</name>
    <dbReference type="NCBI Taxonomy" id="947013"/>
    <lineage>
        <taxon>Bacteria</taxon>
        <taxon>Pseudomonadati</taxon>
        <taxon>Bacteroidota</taxon>
        <taxon>Cytophagia</taxon>
        <taxon>Cytophagales</taxon>
        <taxon>Fulvivirgaceae</taxon>
        <taxon>Chryseolinea</taxon>
    </lineage>
</organism>
<name>A0A1M5JU46_9BACT</name>
<sequence>MDFSSVRLVASDMDGTLLNTKHELSPDFFTVFNRMRSKDILFSAASGRQYQNLYNRFPGIQDEIIFIAENGSYVMHQGKELHLQQMDRDLTRDILKRIKTLPNVLTILCGKKSAYIENDDPIFVQRLSMFYDEFAIVDSLVNVDDDEFLKIAVCDLSGAEQNSYPLFSEYQDDLQIKVSGNVWLDLSHKLAHKGKALDVVQKKFGVAREHTMVFGDYLNDVEMMGEAHFSFAMENAHPEVKLAAKFMTRSNDDRGVLHVLEQL</sequence>
<dbReference type="EMBL" id="FQWQ01000001">
    <property type="protein sequence ID" value="SHG44048.1"/>
    <property type="molecule type" value="Genomic_DNA"/>
</dbReference>
<reference evidence="1 2" key="1">
    <citation type="submission" date="2016-11" db="EMBL/GenBank/DDBJ databases">
        <authorList>
            <person name="Jaros S."/>
            <person name="Januszkiewicz K."/>
            <person name="Wedrychowicz H."/>
        </authorList>
    </citation>
    <scope>NUCLEOTIDE SEQUENCE [LARGE SCALE GENOMIC DNA]</scope>
    <source>
        <strain evidence="1 2">DSM 24574</strain>
    </source>
</reference>
<dbReference type="GO" id="GO:0000287">
    <property type="term" value="F:magnesium ion binding"/>
    <property type="evidence" value="ECO:0007669"/>
    <property type="project" value="TreeGrafter"/>
</dbReference>
<dbReference type="Gene3D" id="3.40.50.1000">
    <property type="entry name" value="HAD superfamily/HAD-like"/>
    <property type="match status" value="1"/>
</dbReference>
<dbReference type="SUPFAM" id="SSF56784">
    <property type="entry name" value="HAD-like"/>
    <property type="match status" value="1"/>
</dbReference>
<accession>A0A1M5JU46</accession>
<dbReference type="CDD" id="cd07518">
    <property type="entry name" value="HAD_YbiV-Like"/>
    <property type="match status" value="1"/>
</dbReference>
<dbReference type="Pfam" id="PF08282">
    <property type="entry name" value="Hydrolase_3"/>
    <property type="match status" value="1"/>
</dbReference>
<evidence type="ECO:0008006" key="3">
    <source>
        <dbReference type="Google" id="ProtNLM"/>
    </source>
</evidence>
<dbReference type="Gene3D" id="3.30.1240.10">
    <property type="match status" value="1"/>
</dbReference>
<dbReference type="STRING" id="947013.SAMN04488109_0286"/>
<dbReference type="GO" id="GO:0005829">
    <property type="term" value="C:cytosol"/>
    <property type="evidence" value="ECO:0007669"/>
    <property type="project" value="TreeGrafter"/>
</dbReference>
<dbReference type="PROSITE" id="PS01228">
    <property type="entry name" value="COF_1"/>
    <property type="match status" value="1"/>
</dbReference>
<keyword evidence="2" id="KW-1185">Reference proteome</keyword>
<dbReference type="InterPro" id="IPR023214">
    <property type="entry name" value="HAD_sf"/>
</dbReference>
<dbReference type="SFLD" id="SFLDS00003">
    <property type="entry name" value="Haloacid_Dehalogenase"/>
    <property type="match status" value="1"/>
</dbReference>
<dbReference type="NCBIfam" id="TIGR01484">
    <property type="entry name" value="HAD-SF-IIB"/>
    <property type="match status" value="1"/>
</dbReference>
<dbReference type="PANTHER" id="PTHR10000">
    <property type="entry name" value="PHOSPHOSERINE PHOSPHATASE"/>
    <property type="match status" value="1"/>
</dbReference>
<evidence type="ECO:0000313" key="2">
    <source>
        <dbReference type="Proteomes" id="UP000184212"/>
    </source>
</evidence>
<dbReference type="OrthoDB" id="9814970at2"/>
<protein>
    <recommendedName>
        <fullName evidence="3">Sugar-phosphatase</fullName>
    </recommendedName>
</protein>
<dbReference type="PANTHER" id="PTHR10000:SF53">
    <property type="entry name" value="5-AMINO-6-(5-PHOSPHO-D-RIBITYLAMINO)URACIL PHOSPHATASE YBJI-RELATED"/>
    <property type="match status" value="1"/>
</dbReference>
<dbReference type="InterPro" id="IPR036412">
    <property type="entry name" value="HAD-like_sf"/>
</dbReference>
<dbReference type="RefSeq" id="WP_073130245.1">
    <property type="nucleotide sequence ID" value="NZ_FQWQ01000001.1"/>
</dbReference>
<gene>
    <name evidence="1" type="ORF">SAMN04488109_0286</name>
</gene>
<dbReference type="InterPro" id="IPR006379">
    <property type="entry name" value="HAD-SF_hydro_IIB"/>
</dbReference>
<proteinExistence type="predicted"/>
<dbReference type="InterPro" id="IPR000150">
    <property type="entry name" value="Cof"/>
</dbReference>
<dbReference type="SFLD" id="SFLDG01140">
    <property type="entry name" value="C2.B:_Phosphomannomutase_and_P"/>
    <property type="match status" value="1"/>
</dbReference>
<dbReference type="SFLD" id="SFLDG01144">
    <property type="entry name" value="C2.B.4:_PGP_Like"/>
    <property type="match status" value="1"/>
</dbReference>
<dbReference type="GO" id="GO:0016791">
    <property type="term" value="F:phosphatase activity"/>
    <property type="evidence" value="ECO:0007669"/>
    <property type="project" value="TreeGrafter"/>
</dbReference>